<comment type="caution">
    <text evidence="2">The sequence shown here is derived from an EMBL/GenBank/DDBJ whole genome shotgun (WGS) entry which is preliminary data.</text>
</comment>
<proteinExistence type="predicted"/>
<dbReference type="AlphaFoldDB" id="A0AAV7VBK4"/>
<feature type="compositionally biased region" description="Pro residues" evidence="1">
    <location>
        <begin position="103"/>
        <end position="113"/>
    </location>
</feature>
<evidence type="ECO:0000313" key="3">
    <source>
        <dbReference type="Proteomes" id="UP001066276"/>
    </source>
</evidence>
<protein>
    <submittedName>
        <fullName evidence="2">Uncharacterized protein</fullName>
    </submittedName>
</protein>
<dbReference type="EMBL" id="JANPWB010000003">
    <property type="protein sequence ID" value="KAJ1198703.1"/>
    <property type="molecule type" value="Genomic_DNA"/>
</dbReference>
<evidence type="ECO:0000256" key="1">
    <source>
        <dbReference type="SAM" id="MobiDB-lite"/>
    </source>
</evidence>
<feature type="region of interest" description="Disordered" evidence="1">
    <location>
        <begin position="54"/>
        <end position="148"/>
    </location>
</feature>
<reference evidence="2" key="1">
    <citation type="journal article" date="2022" name="bioRxiv">
        <title>Sequencing and chromosome-scale assembly of the giantPleurodeles waltlgenome.</title>
        <authorList>
            <person name="Brown T."/>
            <person name="Elewa A."/>
            <person name="Iarovenko S."/>
            <person name="Subramanian E."/>
            <person name="Araus A.J."/>
            <person name="Petzold A."/>
            <person name="Susuki M."/>
            <person name="Suzuki K.-i.T."/>
            <person name="Hayashi T."/>
            <person name="Toyoda A."/>
            <person name="Oliveira C."/>
            <person name="Osipova E."/>
            <person name="Leigh N.D."/>
            <person name="Simon A."/>
            <person name="Yun M.H."/>
        </authorList>
    </citation>
    <scope>NUCLEOTIDE SEQUENCE</scope>
    <source>
        <strain evidence="2">20211129_DDA</strain>
        <tissue evidence="2">Liver</tissue>
    </source>
</reference>
<name>A0AAV7VBK4_PLEWA</name>
<feature type="region of interest" description="Disordered" evidence="1">
    <location>
        <begin position="1"/>
        <end position="32"/>
    </location>
</feature>
<keyword evidence="3" id="KW-1185">Reference proteome</keyword>
<dbReference type="Proteomes" id="UP001066276">
    <property type="component" value="Chromosome 2_1"/>
</dbReference>
<organism evidence="2 3">
    <name type="scientific">Pleurodeles waltl</name>
    <name type="common">Iberian ribbed newt</name>
    <dbReference type="NCBI Taxonomy" id="8319"/>
    <lineage>
        <taxon>Eukaryota</taxon>
        <taxon>Metazoa</taxon>
        <taxon>Chordata</taxon>
        <taxon>Craniata</taxon>
        <taxon>Vertebrata</taxon>
        <taxon>Euteleostomi</taxon>
        <taxon>Amphibia</taxon>
        <taxon>Batrachia</taxon>
        <taxon>Caudata</taxon>
        <taxon>Salamandroidea</taxon>
        <taxon>Salamandridae</taxon>
        <taxon>Pleurodelinae</taxon>
        <taxon>Pleurodeles</taxon>
    </lineage>
</organism>
<sequence length="148" mass="15324">MSSPGDRVHLTSHPHQQPPTLPLQGNPWASSTTQLTSALIKVSHRRLLHTSARELKSAPACSPSPLGLLSKGPSKAGTTVSEAPAPGPSPGPRREPCLTAKAQPPPRLPPRPRAQPTGRRAPGPPRSTNRGSPRLPATGAGPGCATPR</sequence>
<evidence type="ECO:0000313" key="2">
    <source>
        <dbReference type="EMBL" id="KAJ1198703.1"/>
    </source>
</evidence>
<accession>A0AAV7VBK4</accession>
<gene>
    <name evidence="2" type="ORF">NDU88_002542</name>
</gene>